<dbReference type="GO" id="GO:0000287">
    <property type="term" value="F:magnesium ion binding"/>
    <property type="evidence" value="ECO:0007669"/>
    <property type="project" value="TreeGrafter"/>
</dbReference>
<dbReference type="InterPro" id="IPR023214">
    <property type="entry name" value="HAD_sf"/>
</dbReference>
<organism evidence="10">
    <name type="scientific">Staphylothermus marinus</name>
    <dbReference type="NCBI Taxonomy" id="2280"/>
    <lineage>
        <taxon>Archaea</taxon>
        <taxon>Thermoproteota</taxon>
        <taxon>Thermoprotei</taxon>
        <taxon>Desulfurococcales</taxon>
        <taxon>Desulfurococcaceae</taxon>
        <taxon>Staphylothermus</taxon>
    </lineage>
</organism>
<protein>
    <recommendedName>
        <fullName evidence="3">phosphoserine phosphatase</fullName>
        <ecNumber evidence="3">3.1.3.3</ecNumber>
    </recommendedName>
</protein>
<keyword evidence="6 10" id="KW-0378">Hydrolase</keyword>
<evidence type="ECO:0000256" key="3">
    <source>
        <dbReference type="ARBA" id="ARBA00012640"/>
    </source>
</evidence>
<dbReference type="Pfam" id="PF12710">
    <property type="entry name" value="HAD"/>
    <property type="match status" value="1"/>
</dbReference>
<dbReference type="AlphaFoldDB" id="A0A7C4JKZ7"/>
<sequence length="219" mass="24779">MKKFRGFIWFDCDGVLTDIDSSWRYLHEYFGSSDNRIFMELYRSGSLSYMDWMKIDVALMIAAKGGLISRLEVEDAFSRIGVRRDAVETIYELKKLGLGVGVISSGIGILVNRICSELNVDECLYNDLVFINGLLIPGGVSRVPLKNKVFVIDEYSWKYGFTLRDVVYVGDSDWDIDVFQQVGLAIAVKPCGNACNKAHFVVENLKEIIPLIKKFYGLT</sequence>
<evidence type="ECO:0000256" key="1">
    <source>
        <dbReference type="ARBA" id="ARBA00001946"/>
    </source>
</evidence>
<evidence type="ECO:0000256" key="8">
    <source>
        <dbReference type="ARBA" id="ARBA00023299"/>
    </source>
</evidence>
<gene>
    <name evidence="9" type="ORF">ENU09_00570</name>
    <name evidence="10" type="ORF">ENU20_00855</name>
</gene>
<dbReference type="Gene3D" id="3.40.50.1000">
    <property type="entry name" value="HAD superfamily/HAD-like"/>
    <property type="match status" value="1"/>
</dbReference>
<accession>A0A7C4JKZ7</accession>
<comment type="caution">
    <text evidence="10">The sequence shown here is derived from an EMBL/GenBank/DDBJ whole genome shotgun (WGS) entry which is preliminary data.</text>
</comment>
<evidence type="ECO:0000313" key="10">
    <source>
        <dbReference type="EMBL" id="HGQ73616.1"/>
    </source>
</evidence>
<name>A0A7C4JKZ7_STAMA</name>
<dbReference type="EMBL" id="DTBE01000015">
    <property type="protein sequence ID" value="HGQ59210.1"/>
    <property type="molecule type" value="Genomic_DNA"/>
</dbReference>
<dbReference type="EC" id="3.1.3.3" evidence="3"/>
<keyword evidence="5" id="KW-0479">Metal-binding</keyword>
<evidence type="ECO:0000256" key="7">
    <source>
        <dbReference type="ARBA" id="ARBA00022842"/>
    </source>
</evidence>
<dbReference type="EMBL" id="DTBP01000010">
    <property type="protein sequence ID" value="HGQ73616.1"/>
    <property type="molecule type" value="Genomic_DNA"/>
</dbReference>
<evidence type="ECO:0000256" key="5">
    <source>
        <dbReference type="ARBA" id="ARBA00022723"/>
    </source>
</evidence>
<dbReference type="GO" id="GO:0036424">
    <property type="term" value="F:L-phosphoserine phosphatase activity"/>
    <property type="evidence" value="ECO:0007669"/>
    <property type="project" value="TreeGrafter"/>
</dbReference>
<evidence type="ECO:0000256" key="2">
    <source>
        <dbReference type="ARBA" id="ARBA00005135"/>
    </source>
</evidence>
<dbReference type="GO" id="GO:0006564">
    <property type="term" value="P:L-serine biosynthetic process"/>
    <property type="evidence" value="ECO:0007669"/>
    <property type="project" value="UniProtKB-KW"/>
</dbReference>
<keyword evidence="7" id="KW-0460">Magnesium</keyword>
<evidence type="ECO:0000256" key="4">
    <source>
        <dbReference type="ARBA" id="ARBA00022605"/>
    </source>
</evidence>
<evidence type="ECO:0000256" key="6">
    <source>
        <dbReference type="ARBA" id="ARBA00022801"/>
    </source>
</evidence>
<evidence type="ECO:0000313" key="9">
    <source>
        <dbReference type="EMBL" id="HGQ59210.1"/>
    </source>
</evidence>
<keyword evidence="4" id="KW-0028">Amino-acid biosynthesis</keyword>
<dbReference type="PANTHER" id="PTHR43344">
    <property type="entry name" value="PHOSPHOSERINE PHOSPHATASE"/>
    <property type="match status" value="1"/>
</dbReference>
<reference evidence="10" key="1">
    <citation type="journal article" date="2020" name="mSystems">
        <title>Genome- and Community-Level Interaction Insights into Carbon Utilization and Element Cycling Functions of Hydrothermarchaeota in Hydrothermal Sediment.</title>
        <authorList>
            <person name="Zhou Z."/>
            <person name="Liu Y."/>
            <person name="Xu W."/>
            <person name="Pan J."/>
            <person name="Luo Z.H."/>
            <person name="Li M."/>
        </authorList>
    </citation>
    <scope>NUCLEOTIDE SEQUENCE [LARGE SCALE GENOMIC DNA]</scope>
    <source>
        <strain evidence="9">SpSt-638</strain>
        <strain evidence="10">SpSt-648</strain>
    </source>
</reference>
<dbReference type="GO" id="GO:0005737">
    <property type="term" value="C:cytoplasm"/>
    <property type="evidence" value="ECO:0007669"/>
    <property type="project" value="TreeGrafter"/>
</dbReference>
<comment type="cofactor">
    <cofactor evidence="1">
        <name>Mg(2+)</name>
        <dbReference type="ChEBI" id="CHEBI:18420"/>
    </cofactor>
</comment>
<dbReference type="SUPFAM" id="SSF56784">
    <property type="entry name" value="HAD-like"/>
    <property type="match status" value="1"/>
</dbReference>
<comment type="pathway">
    <text evidence="2">Amino-acid biosynthesis; L-serine biosynthesis; L-serine from 3-phospho-D-glycerate: step 3/3.</text>
</comment>
<dbReference type="InterPro" id="IPR050582">
    <property type="entry name" value="HAD-like_SerB"/>
</dbReference>
<dbReference type="PANTHER" id="PTHR43344:SF2">
    <property type="entry name" value="PHOSPHOSERINE PHOSPHATASE"/>
    <property type="match status" value="1"/>
</dbReference>
<keyword evidence="8" id="KW-0718">Serine biosynthesis</keyword>
<dbReference type="NCBIfam" id="TIGR01488">
    <property type="entry name" value="HAD-SF-IB"/>
    <property type="match status" value="1"/>
</dbReference>
<proteinExistence type="predicted"/>
<dbReference type="InterPro" id="IPR036412">
    <property type="entry name" value="HAD-like_sf"/>
</dbReference>